<gene>
    <name evidence="2" type="ORF">Tco_0653627</name>
</gene>
<dbReference type="InterPro" id="IPR026960">
    <property type="entry name" value="RVT-Znf"/>
</dbReference>
<reference evidence="2" key="1">
    <citation type="journal article" date="2022" name="Int. J. Mol. Sci.">
        <title>Draft Genome of Tanacetum Coccineum: Genomic Comparison of Closely Related Tanacetum-Family Plants.</title>
        <authorList>
            <person name="Yamashiro T."/>
            <person name="Shiraishi A."/>
            <person name="Nakayama K."/>
            <person name="Satake H."/>
        </authorList>
    </citation>
    <scope>NUCLEOTIDE SEQUENCE</scope>
</reference>
<proteinExistence type="predicted"/>
<protein>
    <submittedName>
        <fullName evidence="2">Gypsy type transposase</fullName>
    </submittedName>
</protein>
<name>A0ABQ4X0Y2_9ASTR</name>
<dbReference type="EMBL" id="BQNB010009107">
    <property type="protein sequence ID" value="GJS58843.1"/>
    <property type="molecule type" value="Genomic_DNA"/>
</dbReference>
<evidence type="ECO:0000259" key="1">
    <source>
        <dbReference type="Pfam" id="PF13966"/>
    </source>
</evidence>
<organism evidence="2 3">
    <name type="scientific">Tanacetum coccineum</name>
    <dbReference type="NCBI Taxonomy" id="301880"/>
    <lineage>
        <taxon>Eukaryota</taxon>
        <taxon>Viridiplantae</taxon>
        <taxon>Streptophyta</taxon>
        <taxon>Embryophyta</taxon>
        <taxon>Tracheophyta</taxon>
        <taxon>Spermatophyta</taxon>
        <taxon>Magnoliopsida</taxon>
        <taxon>eudicotyledons</taxon>
        <taxon>Gunneridae</taxon>
        <taxon>Pentapetalae</taxon>
        <taxon>asterids</taxon>
        <taxon>campanulids</taxon>
        <taxon>Asterales</taxon>
        <taxon>Asteraceae</taxon>
        <taxon>Asteroideae</taxon>
        <taxon>Anthemideae</taxon>
        <taxon>Anthemidinae</taxon>
        <taxon>Tanacetum</taxon>
    </lineage>
</organism>
<sequence length="302" mass="33843">MAGSLAIYLQLQFSKVRRIEFTEYAVFLEKQIRRLDSKTQYVVLIRRFNTSYPTGGYGVSVSNDTLLDDLDTSKEFIDRLAPLANLLKSRDEGIENLKAQLLLKEAKAAEATCLCIQVSTIEDVEKVHVDELNVLKEKSAALKGERDSLNEKITEIQSSVAISDVTDMLSLIGNLSLSPDGIDKWTWSQDNSGIFKRASINRLPTRTNLISRGVFLASVLCPFCKNEEEDIEHCLIRCPCVLPIGRKCGVGGICPPLLPTLHSLLRISPWASWLLIIVHILKRPSMEFFKVLCGRFRNGETS</sequence>
<feature type="domain" description="Reverse transcriptase zinc-binding" evidence="1">
    <location>
        <begin position="197"/>
        <end position="241"/>
    </location>
</feature>
<reference evidence="2" key="2">
    <citation type="submission" date="2022-01" db="EMBL/GenBank/DDBJ databases">
        <authorList>
            <person name="Yamashiro T."/>
            <person name="Shiraishi A."/>
            <person name="Satake H."/>
            <person name="Nakayama K."/>
        </authorList>
    </citation>
    <scope>NUCLEOTIDE SEQUENCE</scope>
</reference>
<accession>A0ABQ4X0Y2</accession>
<evidence type="ECO:0000313" key="2">
    <source>
        <dbReference type="EMBL" id="GJS58843.1"/>
    </source>
</evidence>
<evidence type="ECO:0000313" key="3">
    <source>
        <dbReference type="Proteomes" id="UP001151760"/>
    </source>
</evidence>
<dbReference type="Pfam" id="PF13966">
    <property type="entry name" value="zf-RVT"/>
    <property type="match status" value="1"/>
</dbReference>
<comment type="caution">
    <text evidence="2">The sequence shown here is derived from an EMBL/GenBank/DDBJ whole genome shotgun (WGS) entry which is preliminary data.</text>
</comment>
<keyword evidence="3" id="KW-1185">Reference proteome</keyword>
<dbReference type="Proteomes" id="UP001151760">
    <property type="component" value="Unassembled WGS sequence"/>
</dbReference>